<dbReference type="GO" id="GO:0050043">
    <property type="term" value="F:lactate racemase activity"/>
    <property type="evidence" value="ECO:0007669"/>
    <property type="project" value="InterPro"/>
</dbReference>
<reference evidence="3 4" key="1">
    <citation type="submission" date="2016-11" db="EMBL/GenBank/DDBJ databases">
        <authorList>
            <person name="Jaros S."/>
            <person name="Januszkiewicz K."/>
            <person name="Wedrychowicz H."/>
        </authorList>
    </citation>
    <scope>NUCLEOTIDE SEQUENCE [LARGE SCALE GENOMIC DNA]</scope>
    <source>
        <strain evidence="3 4">DSM 17459</strain>
    </source>
</reference>
<evidence type="ECO:0000313" key="3">
    <source>
        <dbReference type="EMBL" id="SHE49403.1"/>
    </source>
</evidence>
<accession>A0A1M4TYG2</accession>
<dbReference type="Pfam" id="PF21113">
    <property type="entry name" value="LarA_C"/>
    <property type="match status" value="1"/>
</dbReference>
<dbReference type="PANTHER" id="PTHR33171:SF17">
    <property type="entry name" value="LARA-LIKE N-TERMINAL DOMAIN-CONTAINING PROTEIN"/>
    <property type="match status" value="1"/>
</dbReference>
<sequence length="415" mass="44975">MKVTLGYGNGQQEVSIPNRNLQAVLLPQETAKQEDEETLLRKALLHPVGTSKLRAIIRPGEKIAVVASDMTRPLPTGRIMPVLLEEMIAGGARPEDITLIFGLGIHRHHTEAEKRKLAGEAVYERIRCVDSEPEDCILLGYTSRGTPVEITREVASADRIVCLGNIEYHYFAGFSGGAKAILPGAASRAAIQKNHSHMMEPGAESGCLEGNPVREDIEEAGALCNIDFILNVVLDAEKRILWAAAGDPVQVHRAGCGYVDSCCRRKLQKAADIVIVSQGGAPKDLNLYQMQKALNHAAYAVRDGGIIIMAGYLGEGMGEPVFEQWMREAENPEELVRKIGREFCLGGHKAAAIGAVLRKADIFLVSSLPDSQVKEIFMHPFGSVQEALQTAFQKIGEEASVVVMPVGGSILPDLK</sequence>
<dbReference type="InterPro" id="IPR018657">
    <property type="entry name" value="LarA-like_N"/>
</dbReference>
<dbReference type="Proteomes" id="UP000184245">
    <property type="component" value="Unassembled WGS sequence"/>
</dbReference>
<dbReference type="EMBL" id="FQVI01000002">
    <property type="protein sequence ID" value="SHE49403.1"/>
    <property type="molecule type" value="Genomic_DNA"/>
</dbReference>
<dbReference type="InterPro" id="IPR048520">
    <property type="entry name" value="LarA_C"/>
</dbReference>
<dbReference type="InterPro" id="IPR048068">
    <property type="entry name" value="LarA-like"/>
</dbReference>
<evidence type="ECO:0000259" key="2">
    <source>
        <dbReference type="Pfam" id="PF21113"/>
    </source>
</evidence>
<evidence type="ECO:0000259" key="1">
    <source>
        <dbReference type="Pfam" id="PF09861"/>
    </source>
</evidence>
<dbReference type="RefSeq" id="WP_072848931.1">
    <property type="nucleotide sequence ID" value="NZ_FQVI01000002.1"/>
</dbReference>
<keyword evidence="4" id="KW-1185">Reference proteome</keyword>
<dbReference type="STRING" id="1122155.SAMN02745158_00633"/>
<proteinExistence type="predicted"/>
<dbReference type="OrthoDB" id="9770545at2"/>
<dbReference type="PANTHER" id="PTHR33171">
    <property type="entry name" value="LAR_N DOMAIN-CONTAINING PROTEIN"/>
    <property type="match status" value="1"/>
</dbReference>
<dbReference type="InterPro" id="IPR043166">
    <property type="entry name" value="LarA-like_C"/>
</dbReference>
<dbReference type="Gene3D" id="3.40.50.11440">
    <property type="match status" value="1"/>
</dbReference>
<feature type="domain" description="LarA-like N-terminal" evidence="1">
    <location>
        <begin position="7"/>
        <end position="205"/>
    </location>
</feature>
<dbReference type="Pfam" id="PF09861">
    <property type="entry name" value="Lar_N"/>
    <property type="match status" value="1"/>
</dbReference>
<dbReference type="InterPro" id="IPR047926">
    <property type="entry name" value="Ni_dep_LarA"/>
</dbReference>
<dbReference type="Gene3D" id="3.90.226.30">
    <property type="match status" value="1"/>
</dbReference>
<organism evidence="3 4">
    <name type="scientific">Lactonifactor longoviformis DSM 17459</name>
    <dbReference type="NCBI Taxonomy" id="1122155"/>
    <lineage>
        <taxon>Bacteria</taxon>
        <taxon>Bacillati</taxon>
        <taxon>Bacillota</taxon>
        <taxon>Clostridia</taxon>
        <taxon>Eubacteriales</taxon>
        <taxon>Clostridiaceae</taxon>
        <taxon>Lactonifactor</taxon>
    </lineage>
</organism>
<evidence type="ECO:0000313" key="4">
    <source>
        <dbReference type="Proteomes" id="UP000184245"/>
    </source>
</evidence>
<protein>
    <submittedName>
        <fullName evidence="3">Nickel-dependent lactate racemase</fullName>
    </submittedName>
</protein>
<dbReference type="AlphaFoldDB" id="A0A1M4TYG2"/>
<dbReference type="NCBIfam" id="NF033504">
    <property type="entry name" value="Ni_dep_LarA"/>
    <property type="match status" value="1"/>
</dbReference>
<name>A0A1M4TYG2_9CLOT</name>
<gene>
    <name evidence="3" type="ORF">SAMN02745158_00633</name>
</gene>
<feature type="domain" description="Lactate racemase C-terminal" evidence="2">
    <location>
        <begin position="269"/>
        <end position="410"/>
    </location>
</feature>